<evidence type="ECO:0000313" key="4">
    <source>
        <dbReference type="EMBL" id="MDJ1130830.1"/>
    </source>
</evidence>
<dbReference type="InterPro" id="IPR032830">
    <property type="entry name" value="XPB/Ssl2_N"/>
</dbReference>
<dbReference type="RefSeq" id="WP_274043552.1">
    <property type="nucleotide sequence ID" value="NZ_JANCPR020000002.1"/>
</dbReference>
<accession>A0ABT6ZP59</accession>
<keyword evidence="5" id="KW-1185">Reference proteome</keyword>
<keyword evidence="4" id="KW-0347">Helicase</keyword>
<evidence type="ECO:0000259" key="3">
    <source>
        <dbReference type="Pfam" id="PF13625"/>
    </source>
</evidence>
<protein>
    <submittedName>
        <fullName evidence="4">Helicase C-terminal domain-containing protein</fullName>
    </submittedName>
</protein>
<organism evidence="4 5">
    <name type="scientific">Streptomyces iconiensis</name>
    <dbReference type="NCBI Taxonomy" id="1384038"/>
    <lineage>
        <taxon>Bacteria</taxon>
        <taxon>Bacillati</taxon>
        <taxon>Actinomycetota</taxon>
        <taxon>Actinomycetes</taxon>
        <taxon>Kitasatosporales</taxon>
        <taxon>Streptomycetaceae</taxon>
        <taxon>Streptomyces</taxon>
    </lineage>
</organism>
<feature type="region of interest" description="Disordered" evidence="1">
    <location>
        <begin position="507"/>
        <end position="534"/>
    </location>
</feature>
<dbReference type="Pfam" id="PF13625">
    <property type="entry name" value="Helicase_C_3"/>
    <property type="match status" value="1"/>
</dbReference>
<feature type="region of interest" description="Disordered" evidence="1">
    <location>
        <begin position="745"/>
        <end position="764"/>
    </location>
</feature>
<keyword evidence="4" id="KW-0547">Nucleotide-binding</keyword>
<dbReference type="Proteomes" id="UP001214441">
    <property type="component" value="Unassembled WGS sequence"/>
</dbReference>
<comment type="caution">
    <text evidence="4">The sequence shown here is derived from an EMBL/GenBank/DDBJ whole genome shotgun (WGS) entry which is preliminary data.</text>
</comment>
<dbReference type="EMBL" id="JANCPR020000002">
    <property type="protein sequence ID" value="MDJ1130830.1"/>
    <property type="molecule type" value="Genomic_DNA"/>
</dbReference>
<feature type="domain" description="Helicase XPB/Ssl2 N-terminal" evidence="3">
    <location>
        <begin position="557"/>
        <end position="675"/>
    </location>
</feature>
<dbReference type="Pfam" id="PF13280">
    <property type="entry name" value="WYL"/>
    <property type="match status" value="1"/>
</dbReference>
<gene>
    <name evidence="4" type="ORF">NMN56_002460</name>
</gene>
<evidence type="ECO:0000259" key="2">
    <source>
        <dbReference type="Pfam" id="PF13280"/>
    </source>
</evidence>
<feature type="region of interest" description="Disordered" evidence="1">
    <location>
        <begin position="701"/>
        <end position="737"/>
    </location>
</feature>
<proteinExistence type="predicted"/>
<keyword evidence="4" id="KW-0067">ATP-binding</keyword>
<reference evidence="4 5" key="1">
    <citation type="submission" date="2023-05" db="EMBL/GenBank/DDBJ databases">
        <title>Streptantibioticus silvisoli sp. nov., acidotolerant actinomycetes 1 from pine litter.</title>
        <authorList>
            <person name="Swiecimska M."/>
            <person name="Golinska P."/>
            <person name="Sangal V."/>
            <person name="Wachnowicz B."/>
            <person name="Goodfellow M."/>
        </authorList>
    </citation>
    <scope>NUCLEOTIDE SEQUENCE [LARGE SCALE GENOMIC DNA]</scope>
    <source>
        <strain evidence="4 5">DSM 42109</strain>
    </source>
</reference>
<evidence type="ECO:0000313" key="5">
    <source>
        <dbReference type="Proteomes" id="UP001214441"/>
    </source>
</evidence>
<feature type="compositionally biased region" description="Acidic residues" evidence="1">
    <location>
        <begin position="523"/>
        <end position="534"/>
    </location>
</feature>
<dbReference type="GO" id="GO:0004386">
    <property type="term" value="F:helicase activity"/>
    <property type="evidence" value="ECO:0007669"/>
    <property type="project" value="UniProtKB-KW"/>
</dbReference>
<name>A0ABT6ZP59_9ACTN</name>
<evidence type="ECO:0000256" key="1">
    <source>
        <dbReference type="SAM" id="MobiDB-lite"/>
    </source>
</evidence>
<sequence>MSSTSQGSPLTAWLRGLTEENLHGVLTVRPDAVAPPEPHSLSELADRLQRPASVALALRRLPLPCLQAAEALAALGDRAAPDDLKDLLEPVEDTAQPAGCEAEHAEHTESTESTAFDSVDSVLTELAAHALVWPDGQGLLRSAAPLRRLWEAPLGFGPGLAELLGTCSSDELRGMVTALGLRAVGNRKQQRLDALLAHHRDPRSVLPLVASAPRAARELLEEHAFSGPAAPDEPAIMFGSPGSADRSTPGLLWCVERGLLVHARGAYGPALMPAEIALFLRGPDWHAPFAPHPPDIDLTPVTTKEAERETSAAAASFVGMATAVLSECAGAPPQRLKSGGVGVRELTRLGKAVQCEQAAVRLVLECARACGLLSVDNDRYAVTEAYDTWSRQEPAQRLVPLLRAWWHFPGTPSLSRDADGKALPALDNAQLCDGCVQARQGLLAAAGALPPGHGAKAPEELATRVAWYRPYADSPAQDTTPFATAVREAETLGVLARGALSPLGEALRTRTHTAPGSLTSTDADTDTDADADADADELREQAARLLPRATHTARFGADLTAVVPGVPTAQLAALLDLAADREARSAASVWRFGPSSVRRALDTGHTAESLEAELTAHCEAPLPQTLTYLLADTARRHGHIRVAPASCVIHSADEALISEIAVHRALAKLKLRRLAPTVLLSAAPLDTALAALRTEGYAPVAESADGAARVESPARRRAARVPRPRSTPRNAALPASPDTRALAGKLLAAPPSPPPPAPLQGGPPYGTDTEEIVDGCAAGLSLADSRQLAHAIDHEEAVTIEYTAASGNTTVRTLTQLELDPPYLYAWCHLRDDERVFALSRIHGVMPAWRGDAE</sequence>
<keyword evidence="4" id="KW-0378">Hydrolase</keyword>
<feature type="domain" description="WYL" evidence="2">
    <location>
        <begin position="786"/>
        <end position="845"/>
    </location>
</feature>
<dbReference type="InterPro" id="IPR026881">
    <property type="entry name" value="WYL_dom"/>
</dbReference>